<organism evidence="1 2">
    <name type="scientific">Acidilutibacter cellobiosedens</name>
    <dbReference type="NCBI Taxonomy" id="2507161"/>
    <lineage>
        <taxon>Bacteria</taxon>
        <taxon>Bacillati</taxon>
        <taxon>Bacillota</taxon>
        <taxon>Tissierellia</taxon>
        <taxon>Tissierellales</taxon>
        <taxon>Acidilutibacteraceae</taxon>
        <taxon>Acidilutibacter</taxon>
    </lineage>
</organism>
<dbReference type="EMBL" id="CP035282">
    <property type="protein sequence ID" value="QAT62338.1"/>
    <property type="molecule type" value="Genomic_DNA"/>
</dbReference>
<evidence type="ECO:0000313" key="2">
    <source>
        <dbReference type="Proteomes" id="UP000287969"/>
    </source>
</evidence>
<dbReference type="AlphaFoldDB" id="A0A410QES9"/>
<dbReference type="KEGG" id="spoa:EQM13_12595"/>
<gene>
    <name evidence="1" type="ORF">EQM13_12595</name>
</gene>
<evidence type="ECO:0000313" key="1">
    <source>
        <dbReference type="EMBL" id="QAT62338.1"/>
    </source>
</evidence>
<sequence length="231" mass="27387">MKVYEFKLKVYALENMNSKRSLEYISQLIDKSFLKNKELSDFHEENVFKNYVHNGFYPVEKSKIYQKGNIYTVIIRTVDERLADHFEKYLANEYTRYLKALTVEKSIIPDRGIIEKIYSITPAVAKFEEGYWRKSESVGNYEKRLMGNIIKKYNDYFNEKIEENFELFTFLKFDNMKPVASEFKNIQLLGDKLTLYVAENKMAQKLAYFALGVGILELNSRGFGYVNCKWF</sequence>
<dbReference type="OrthoDB" id="86642at2"/>
<protein>
    <submittedName>
        <fullName evidence="1">CRISPR-associated endoribonuclease Cas6</fullName>
    </submittedName>
</protein>
<reference evidence="2" key="1">
    <citation type="submission" date="2019-01" db="EMBL/GenBank/DDBJ databases">
        <title>Draft genomes of a novel of Sporanaerobacter strains.</title>
        <authorList>
            <person name="Ma S."/>
        </authorList>
    </citation>
    <scope>NUCLEOTIDE SEQUENCE [LARGE SCALE GENOMIC DNA]</scope>
    <source>
        <strain evidence="2">NJN-17</strain>
    </source>
</reference>
<keyword evidence="2" id="KW-1185">Reference proteome</keyword>
<accession>A0A410QES9</accession>
<dbReference type="Proteomes" id="UP000287969">
    <property type="component" value="Chromosome"/>
</dbReference>
<dbReference type="RefSeq" id="WP_128752869.1">
    <property type="nucleotide sequence ID" value="NZ_CP035282.1"/>
</dbReference>
<proteinExistence type="predicted"/>
<dbReference type="Gene3D" id="3.30.70.1900">
    <property type="match status" value="1"/>
</dbReference>
<name>A0A410QES9_9FIRM</name>